<reference evidence="1 2" key="1">
    <citation type="journal article" date="2013" name="Nat. Commun.">
        <title>The evolution and pathogenic mechanisms of the rice sheath blight pathogen.</title>
        <authorList>
            <person name="Zheng A."/>
            <person name="Lin R."/>
            <person name="Xu L."/>
            <person name="Qin P."/>
            <person name="Tang C."/>
            <person name="Ai P."/>
            <person name="Zhang D."/>
            <person name="Liu Y."/>
            <person name="Sun Z."/>
            <person name="Feng H."/>
            <person name="Wang Y."/>
            <person name="Chen Y."/>
            <person name="Liang X."/>
            <person name="Fu R."/>
            <person name="Li Q."/>
            <person name="Zhang J."/>
            <person name="Yu X."/>
            <person name="Xie Z."/>
            <person name="Ding L."/>
            <person name="Guan P."/>
            <person name="Tang J."/>
            <person name="Liang Y."/>
            <person name="Wang S."/>
            <person name="Deng Q."/>
            <person name="Li S."/>
            <person name="Zhu J."/>
            <person name="Wang L."/>
            <person name="Liu H."/>
            <person name="Li P."/>
        </authorList>
    </citation>
    <scope>NUCLEOTIDE SEQUENCE [LARGE SCALE GENOMIC DNA]</scope>
    <source>
        <strain evidence="2">AG-1 IA</strain>
    </source>
</reference>
<dbReference type="OrthoDB" id="1555531at2759"/>
<accession>L8WSK1</accession>
<name>L8WSK1_THACA</name>
<gene>
    <name evidence="1" type="ORF">AG1IA_04861</name>
</gene>
<keyword evidence="1" id="KW-0413">Isomerase</keyword>
<dbReference type="STRING" id="983506.L8WSK1"/>
<dbReference type="Proteomes" id="UP000011668">
    <property type="component" value="Unassembled WGS sequence"/>
</dbReference>
<comment type="caution">
    <text evidence="1">The sequence shown here is derived from an EMBL/GenBank/DDBJ whole genome shotgun (WGS) entry which is preliminary data.</text>
</comment>
<dbReference type="HOGENOM" id="CLU_2514180_0_0_1"/>
<organism evidence="1 2">
    <name type="scientific">Thanatephorus cucumeris (strain AG1-IA)</name>
    <name type="common">Rice sheath blight fungus</name>
    <name type="synonym">Rhizoctonia solani</name>
    <dbReference type="NCBI Taxonomy" id="983506"/>
    <lineage>
        <taxon>Eukaryota</taxon>
        <taxon>Fungi</taxon>
        <taxon>Dikarya</taxon>
        <taxon>Basidiomycota</taxon>
        <taxon>Agaricomycotina</taxon>
        <taxon>Agaricomycetes</taxon>
        <taxon>Cantharellales</taxon>
        <taxon>Ceratobasidiaceae</taxon>
        <taxon>Rhizoctonia</taxon>
        <taxon>Rhizoctonia solani AG-1</taxon>
    </lineage>
</organism>
<dbReference type="EMBL" id="AFRT01001132">
    <property type="protein sequence ID" value="ELU41111.1"/>
    <property type="molecule type" value="Genomic_DNA"/>
</dbReference>
<protein>
    <submittedName>
        <fullName evidence="1">Ribose 5-phosphate isomerase A (Phosphoriboisomerase a) domain-containing protein</fullName>
    </submittedName>
</protein>
<dbReference type="AlphaFoldDB" id="L8WSK1"/>
<keyword evidence="2" id="KW-1185">Reference proteome</keyword>
<evidence type="ECO:0000313" key="1">
    <source>
        <dbReference type="EMBL" id="ELU41111.1"/>
    </source>
</evidence>
<evidence type="ECO:0000313" key="2">
    <source>
        <dbReference type="Proteomes" id="UP000011668"/>
    </source>
</evidence>
<proteinExistence type="predicted"/>
<dbReference type="GO" id="GO:0016853">
    <property type="term" value="F:isomerase activity"/>
    <property type="evidence" value="ECO:0007669"/>
    <property type="project" value="UniProtKB-KW"/>
</dbReference>
<sequence>MLTGVVEVGLFCGMAKAAYFGNEDGSVSVRYENGTSDTISASMGRMGGGVVEESCEGDLGMEVLDMCWYIDNLDEKGHNLVCGEG</sequence>